<evidence type="ECO:0000256" key="1">
    <source>
        <dbReference type="SAM" id="Phobius"/>
    </source>
</evidence>
<proteinExistence type="predicted"/>
<organism evidence="2 3">
    <name type="scientific">Segatella copri</name>
    <dbReference type="NCBI Taxonomy" id="165179"/>
    <lineage>
        <taxon>Bacteria</taxon>
        <taxon>Pseudomonadati</taxon>
        <taxon>Bacteroidota</taxon>
        <taxon>Bacteroidia</taxon>
        <taxon>Bacteroidales</taxon>
        <taxon>Prevotellaceae</taxon>
        <taxon>Segatella</taxon>
    </lineage>
</organism>
<dbReference type="Pfam" id="PF14897">
    <property type="entry name" value="EpsG"/>
    <property type="match status" value="1"/>
</dbReference>
<evidence type="ECO:0000313" key="3">
    <source>
        <dbReference type="Proteomes" id="UP000261245"/>
    </source>
</evidence>
<feature type="transmembrane region" description="Helical" evidence="1">
    <location>
        <begin position="301"/>
        <end position="319"/>
    </location>
</feature>
<feature type="transmembrane region" description="Helical" evidence="1">
    <location>
        <begin position="196"/>
        <end position="227"/>
    </location>
</feature>
<feature type="transmembrane region" description="Helical" evidence="1">
    <location>
        <begin position="122"/>
        <end position="151"/>
    </location>
</feature>
<feature type="transmembrane region" description="Helical" evidence="1">
    <location>
        <begin position="34"/>
        <end position="56"/>
    </location>
</feature>
<dbReference type="AlphaFoldDB" id="A0AA93BC81"/>
<keyword evidence="1" id="KW-0472">Membrane</keyword>
<sequence length="378" mass="44558">MIYSVPYLLLISFYGIMALWYNQTKNLDSRPVNVLLCMLVTLLFWGFRGFCFYDWMSYYPMFLHAGIENFSDNITSMEPGFCLLITACKEIYDSYIFFAFVCSLINLALLSNFLLKHTDNYPLALLACTVFGCFLLFTDLMRNAIAVFIFINAIDYLAEKKIWKYFLMVLLALSFHYSAILYIPLYFFARKKMKRWVFATIFFAGVVIYALHISLFVNISTFLLSLVNPDLEGKVRYYLDETAAKSPGINFVFLEQVLTGGLVLFYMDKLREVRKNADIYINCILLFFVMTFMLHEFVTLSVRMSILFGVGYWIIWLDLLRCFKFTNNRRLFILFICVYCFLRILGHTRNPLANYNNVLIDYESYQERVLIFKKTFKD</sequence>
<feature type="transmembrane region" description="Helical" evidence="1">
    <location>
        <begin position="6"/>
        <end position="22"/>
    </location>
</feature>
<keyword evidence="1" id="KW-0812">Transmembrane</keyword>
<name>A0AA93BC81_9BACT</name>
<protein>
    <submittedName>
        <fullName evidence="2">EpsG family protein</fullName>
    </submittedName>
</protein>
<feature type="transmembrane region" description="Helical" evidence="1">
    <location>
        <begin position="95"/>
        <end position="115"/>
    </location>
</feature>
<keyword evidence="1" id="KW-1133">Transmembrane helix</keyword>
<dbReference type="RefSeq" id="WP_117726929.1">
    <property type="nucleotide sequence ID" value="NZ_DAWEAY010000009.1"/>
</dbReference>
<evidence type="ECO:0000313" key="2">
    <source>
        <dbReference type="EMBL" id="RGN13146.1"/>
    </source>
</evidence>
<feature type="transmembrane region" description="Helical" evidence="1">
    <location>
        <begin position="331"/>
        <end position="348"/>
    </location>
</feature>
<comment type="caution">
    <text evidence="2">The sequence shown here is derived from an EMBL/GenBank/DDBJ whole genome shotgun (WGS) entry which is preliminary data.</text>
</comment>
<feature type="transmembrane region" description="Helical" evidence="1">
    <location>
        <begin position="279"/>
        <end position="295"/>
    </location>
</feature>
<dbReference type="Proteomes" id="UP000261245">
    <property type="component" value="Unassembled WGS sequence"/>
</dbReference>
<feature type="transmembrane region" description="Helical" evidence="1">
    <location>
        <begin position="247"/>
        <end position="267"/>
    </location>
</feature>
<dbReference type="EMBL" id="QSUC01000001">
    <property type="protein sequence ID" value="RGN13146.1"/>
    <property type="molecule type" value="Genomic_DNA"/>
</dbReference>
<gene>
    <name evidence="2" type="ORF">DXB80_00440</name>
</gene>
<accession>A0AA93BC81</accession>
<feature type="transmembrane region" description="Helical" evidence="1">
    <location>
        <begin position="163"/>
        <end position="189"/>
    </location>
</feature>
<dbReference type="InterPro" id="IPR049458">
    <property type="entry name" value="EpsG-like"/>
</dbReference>
<reference evidence="2 3" key="1">
    <citation type="submission" date="2018-08" db="EMBL/GenBank/DDBJ databases">
        <title>A genome reference for cultivated species of the human gut microbiota.</title>
        <authorList>
            <person name="Zou Y."/>
            <person name="Xue W."/>
            <person name="Luo G."/>
        </authorList>
    </citation>
    <scope>NUCLEOTIDE SEQUENCE [LARGE SCALE GENOMIC DNA]</scope>
    <source>
        <strain evidence="2 3">OM06-11</strain>
    </source>
</reference>